<dbReference type="AlphaFoldDB" id="A0A0E9SWH9"/>
<reference evidence="1" key="2">
    <citation type="journal article" date="2015" name="Fish Shellfish Immunol.">
        <title>Early steps in the European eel (Anguilla anguilla)-Vibrio vulnificus interaction in the gills: Role of the RtxA13 toxin.</title>
        <authorList>
            <person name="Callol A."/>
            <person name="Pajuelo D."/>
            <person name="Ebbesson L."/>
            <person name="Teles M."/>
            <person name="MacKenzie S."/>
            <person name="Amaro C."/>
        </authorList>
    </citation>
    <scope>NUCLEOTIDE SEQUENCE</scope>
</reference>
<proteinExistence type="predicted"/>
<accession>A0A0E9SWH9</accession>
<organism evidence="1">
    <name type="scientific">Anguilla anguilla</name>
    <name type="common">European freshwater eel</name>
    <name type="synonym">Muraena anguilla</name>
    <dbReference type="NCBI Taxonomy" id="7936"/>
    <lineage>
        <taxon>Eukaryota</taxon>
        <taxon>Metazoa</taxon>
        <taxon>Chordata</taxon>
        <taxon>Craniata</taxon>
        <taxon>Vertebrata</taxon>
        <taxon>Euteleostomi</taxon>
        <taxon>Actinopterygii</taxon>
        <taxon>Neopterygii</taxon>
        <taxon>Teleostei</taxon>
        <taxon>Anguilliformes</taxon>
        <taxon>Anguillidae</taxon>
        <taxon>Anguilla</taxon>
    </lineage>
</organism>
<reference evidence="1" key="1">
    <citation type="submission" date="2014-11" db="EMBL/GenBank/DDBJ databases">
        <authorList>
            <person name="Amaro Gonzalez C."/>
        </authorList>
    </citation>
    <scope>NUCLEOTIDE SEQUENCE</scope>
</reference>
<sequence>MSVFPNLGGHTCDQGFDTSPIDDAASTGVASLLAANPRWSGEVEIPCAGCARRGRP</sequence>
<evidence type="ECO:0000313" key="1">
    <source>
        <dbReference type="EMBL" id="JAH45646.1"/>
    </source>
</evidence>
<name>A0A0E9SWH9_ANGAN</name>
<dbReference type="EMBL" id="GBXM01062931">
    <property type="protein sequence ID" value="JAH45646.1"/>
    <property type="molecule type" value="Transcribed_RNA"/>
</dbReference>
<protein>
    <submittedName>
        <fullName evidence="1">Uncharacterized protein</fullName>
    </submittedName>
</protein>